<reference evidence="2" key="1">
    <citation type="submission" date="2014-11" db="EMBL/GenBank/DDBJ databases">
        <authorList>
            <person name="Amaro Gonzalez C."/>
        </authorList>
    </citation>
    <scope>NUCLEOTIDE SEQUENCE</scope>
</reference>
<dbReference type="EMBL" id="GBXM01106718">
    <property type="protein sequence ID" value="JAH01859.1"/>
    <property type="molecule type" value="Transcribed_RNA"/>
</dbReference>
<dbReference type="AlphaFoldDB" id="A0A0E9PBH2"/>
<protein>
    <submittedName>
        <fullName evidence="2">Uncharacterized protein</fullName>
    </submittedName>
</protein>
<keyword evidence="1" id="KW-0812">Transmembrane</keyword>
<sequence>MQCQLLFAHVVSRPCLRMTLNLVLLTGVLYGKQCFVIVKWSAFFTVLYFALR</sequence>
<name>A0A0E9PBH2_ANGAN</name>
<reference evidence="2" key="2">
    <citation type="journal article" date="2015" name="Fish Shellfish Immunol.">
        <title>Early steps in the European eel (Anguilla anguilla)-Vibrio vulnificus interaction in the gills: Role of the RtxA13 toxin.</title>
        <authorList>
            <person name="Callol A."/>
            <person name="Pajuelo D."/>
            <person name="Ebbesson L."/>
            <person name="Teles M."/>
            <person name="MacKenzie S."/>
            <person name="Amaro C."/>
        </authorList>
    </citation>
    <scope>NUCLEOTIDE SEQUENCE</scope>
</reference>
<organism evidence="2">
    <name type="scientific">Anguilla anguilla</name>
    <name type="common">European freshwater eel</name>
    <name type="synonym">Muraena anguilla</name>
    <dbReference type="NCBI Taxonomy" id="7936"/>
    <lineage>
        <taxon>Eukaryota</taxon>
        <taxon>Metazoa</taxon>
        <taxon>Chordata</taxon>
        <taxon>Craniata</taxon>
        <taxon>Vertebrata</taxon>
        <taxon>Euteleostomi</taxon>
        <taxon>Actinopterygii</taxon>
        <taxon>Neopterygii</taxon>
        <taxon>Teleostei</taxon>
        <taxon>Anguilliformes</taxon>
        <taxon>Anguillidae</taxon>
        <taxon>Anguilla</taxon>
    </lineage>
</organism>
<accession>A0A0E9PBH2</accession>
<evidence type="ECO:0000256" key="1">
    <source>
        <dbReference type="SAM" id="Phobius"/>
    </source>
</evidence>
<proteinExistence type="predicted"/>
<evidence type="ECO:0000313" key="2">
    <source>
        <dbReference type="EMBL" id="JAH01859.1"/>
    </source>
</evidence>
<keyword evidence="1" id="KW-0472">Membrane</keyword>
<keyword evidence="1" id="KW-1133">Transmembrane helix</keyword>
<feature type="transmembrane region" description="Helical" evidence="1">
    <location>
        <begin position="30"/>
        <end position="51"/>
    </location>
</feature>